<dbReference type="GO" id="GO:0005576">
    <property type="term" value="C:extracellular region"/>
    <property type="evidence" value="ECO:0007669"/>
    <property type="project" value="UniProtKB-SubCell"/>
</dbReference>
<dbReference type="GO" id="GO:0006887">
    <property type="term" value="P:exocytosis"/>
    <property type="evidence" value="ECO:0007669"/>
    <property type="project" value="UniProtKB-KW"/>
</dbReference>
<keyword evidence="7" id="KW-0528">Neurotoxin</keyword>
<dbReference type="SUPFAM" id="SSF48403">
    <property type="entry name" value="Ankyrin repeat"/>
    <property type="match status" value="1"/>
</dbReference>
<evidence type="ECO:0000259" key="12">
    <source>
        <dbReference type="Pfam" id="PF15658"/>
    </source>
</evidence>
<dbReference type="EMBL" id="BMAV01015538">
    <property type="protein sequence ID" value="GFY65363.1"/>
    <property type="molecule type" value="Genomic_DNA"/>
</dbReference>
<evidence type="ECO:0000256" key="2">
    <source>
        <dbReference type="ARBA" id="ARBA00004613"/>
    </source>
</evidence>
<evidence type="ECO:0000256" key="11">
    <source>
        <dbReference type="SAM" id="MobiDB-lite"/>
    </source>
</evidence>
<dbReference type="InterPro" id="IPR039323">
    <property type="entry name" value="ANKRD_45/46/60"/>
</dbReference>
<dbReference type="InterPro" id="IPR002110">
    <property type="entry name" value="Ankyrin_rpt"/>
</dbReference>
<accession>A0A8X6Y474</accession>
<comment type="subcellular location">
    <subcellularLocation>
        <location evidence="2">Secreted</location>
    </subcellularLocation>
    <subcellularLocation>
        <location evidence="1">Target cell membrane</location>
    </subcellularLocation>
</comment>
<evidence type="ECO:0000256" key="10">
    <source>
        <dbReference type="PROSITE-ProRule" id="PRU00023"/>
    </source>
</evidence>
<keyword evidence="6" id="KW-0800">Toxin</keyword>
<evidence type="ECO:0000256" key="9">
    <source>
        <dbReference type="ARBA" id="ARBA00023298"/>
    </source>
</evidence>
<dbReference type="Pfam" id="PF00023">
    <property type="entry name" value="Ank"/>
    <property type="match status" value="1"/>
</dbReference>
<feature type="repeat" description="ANK" evidence="10">
    <location>
        <begin position="14"/>
        <end position="46"/>
    </location>
</feature>
<dbReference type="Gene3D" id="1.25.40.20">
    <property type="entry name" value="Ankyrin repeat-containing domain"/>
    <property type="match status" value="1"/>
</dbReference>
<evidence type="ECO:0000313" key="14">
    <source>
        <dbReference type="Proteomes" id="UP000886998"/>
    </source>
</evidence>
<dbReference type="InterPro" id="IPR028047">
    <property type="entry name" value="Latrotoxin_C_dom"/>
</dbReference>
<organism evidence="13 14">
    <name type="scientific">Trichonephila inaurata madagascariensis</name>
    <dbReference type="NCBI Taxonomy" id="2747483"/>
    <lineage>
        <taxon>Eukaryota</taxon>
        <taxon>Metazoa</taxon>
        <taxon>Ecdysozoa</taxon>
        <taxon>Arthropoda</taxon>
        <taxon>Chelicerata</taxon>
        <taxon>Arachnida</taxon>
        <taxon>Araneae</taxon>
        <taxon>Araneomorphae</taxon>
        <taxon>Entelegynae</taxon>
        <taxon>Araneoidea</taxon>
        <taxon>Nephilidae</taxon>
        <taxon>Trichonephila</taxon>
        <taxon>Trichonephila inaurata</taxon>
    </lineage>
</organism>
<feature type="domain" description="Latrotoxin C-terminal" evidence="12">
    <location>
        <begin position="175"/>
        <end position="293"/>
    </location>
</feature>
<dbReference type="PROSITE" id="PS50297">
    <property type="entry name" value="ANK_REP_REGION"/>
    <property type="match status" value="1"/>
</dbReference>
<gene>
    <name evidence="13" type="primary">wapA</name>
    <name evidence="13" type="ORF">TNIN_38651</name>
</gene>
<feature type="compositionally biased region" description="Basic and acidic residues" evidence="11">
    <location>
        <begin position="345"/>
        <end position="359"/>
    </location>
</feature>
<keyword evidence="4" id="KW-0964">Secreted</keyword>
<protein>
    <submittedName>
        <fullName evidence="13">tRNA nuclease WapA</fullName>
    </submittedName>
</protein>
<dbReference type="Proteomes" id="UP000886998">
    <property type="component" value="Unassembled WGS sequence"/>
</dbReference>
<comment type="caution">
    <text evidence="13">The sequence shown here is derived from an EMBL/GenBank/DDBJ whole genome shotgun (WGS) entry which is preliminary data.</text>
</comment>
<keyword evidence="3" id="KW-0268">Exocytosis</keyword>
<dbReference type="AlphaFoldDB" id="A0A8X6Y474"/>
<sequence>MIENGANIEAKDINSSTPLLYAVQSNRLDMVKFLVDKGANINARNNLSQAPLEPGGTFINQEIISFLREKEMKIYTLLAADLSNQPEVVVNGVSQDALEDLLQNNEIVYAKGKAASGASKSFLWINGLFSWAKGKGSLLMSGVVNSLWPASVTEETSSDFATQDNLNLIDYSRVDMNGTILLLDTFIRKITGQKYVSTADQPISLLEAQDYALNITEGFEKLVKQAGKDSKISIHRLDIDFMGMHKEITGKIMGGKFDEISGILNSYVEKACPGREAGCPGKLSLKKFDKFITEFNKRLDVVLNQPMQQILSRDSTLKASNVKEQQISLEPRSYLNGTSVQGHLTQDRGLRNQGRDLIP</sequence>
<dbReference type="PANTHER" id="PTHR22677:SF4">
    <property type="entry name" value="USHER SYNDROME TYPE-1G PROTEIN-LIKE PROTEIN"/>
    <property type="match status" value="1"/>
</dbReference>
<keyword evidence="10" id="KW-0040">ANK repeat</keyword>
<dbReference type="SMART" id="SM00248">
    <property type="entry name" value="ANK"/>
    <property type="match status" value="1"/>
</dbReference>
<evidence type="ECO:0000256" key="5">
    <source>
        <dbReference type="ARBA" id="ARBA00022537"/>
    </source>
</evidence>
<dbReference type="OrthoDB" id="6435981at2759"/>
<evidence type="ECO:0000256" key="3">
    <source>
        <dbReference type="ARBA" id="ARBA00022483"/>
    </source>
</evidence>
<evidence type="ECO:0000256" key="7">
    <source>
        <dbReference type="ARBA" id="ARBA00022699"/>
    </source>
</evidence>
<keyword evidence="5" id="KW-1052">Target cell membrane</keyword>
<dbReference type="InterPro" id="IPR036770">
    <property type="entry name" value="Ankyrin_rpt-contain_sf"/>
</dbReference>
<dbReference type="GO" id="GO:0044231">
    <property type="term" value="C:host cell presynaptic membrane"/>
    <property type="evidence" value="ECO:0007669"/>
    <property type="project" value="UniProtKB-KW"/>
</dbReference>
<name>A0A8X6Y474_9ARAC</name>
<dbReference type="PROSITE" id="PS50088">
    <property type="entry name" value="ANK_REPEAT"/>
    <property type="match status" value="1"/>
</dbReference>
<evidence type="ECO:0000256" key="8">
    <source>
        <dbReference type="ARBA" id="ARBA00023028"/>
    </source>
</evidence>
<proteinExistence type="predicted"/>
<keyword evidence="9" id="KW-0472">Membrane</keyword>
<keyword evidence="14" id="KW-1185">Reference proteome</keyword>
<feature type="region of interest" description="Disordered" evidence="11">
    <location>
        <begin position="340"/>
        <end position="359"/>
    </location>
</feature>
<evidence type="ECO:0000256" key="4">
    <source>
        <dbReference type="ARBA" id="ARBA00022525"/>
    </source>
</evidence>
<reference evidence="13" key="1">
    <citation type="submission" date="2020-08" db="EMBL/GenBank/DDBJ databases">
        <title>Multicomponent nature underlies the extraordinary mechanical properties of spider dragline silk.</title>
        <authorList>
            <person name="Kono N."/>
            <person name="Nakamura H."/>
            <person name="Mori M."/>
            <person name="Yoshida Y."/>
            <person name="Ohtoshi R."/>
            <person name="Malay A.D."/>
            <person name="Moran D.A.P."/>
            <person name="Tomita M."/>
            <person name="Numata K."/>
            <person name="Arakawa K."/>
        </authorList>
    </citation>
    <scope>NUCLEOTIDE SEQUENCE</scope>
</reference>
<evidence type="ECO:0000256" key="6">
    <source>
        <dbReference type="ARBA" id="ARBA00022656"/>
    </source>
</evidence>
<evidence type="ECO:0000313" key="13">
    <source>
        <dbReference type="EMBL" id="GFY65363.1"/>
    </source>
</evidence>
<keyword evidence="9" id="KW-1053">Target membrane</keyword>
<keyword evidence="8" id="KW-0638">Presynaptic neurotoxin</keyword>
<dbReference type="GO" id="GO:0044218">
    <property type="term" value="C:other organism cell membrane"/>
    <property type="evidence" value="ECO:0007669"/>
    <property type="project" value="UniProtKB-KW"/>
</dbReference>
<dbReference type="Pfam" id="PF15658">
    <property type="entry name" value="Latrotoxin_C"/>
    <property type="match status" value="1"/>
</dbReference>
<dbReference type="GO" id="GO:0090729">
    <property type="term" value="F:toxin activity"/>
    <property type="evidence" value="ECO:0007669"/>
    <property type="project" value="UniProtKB-KW"/>
</dbReference>
<evidence type="ECO:0000256" key="1">
    <source>
        <dbReference type="ARBA" id="ARBA00004175"/>
    </source>
</evidence>
<dbReference type="PANTHER" id="PTHR22677">
    <property type="entry name" value="ANKYRIN REPEAT DOMAIN-CONTAINING PROTEIN 60"/>
    <property type="match status" value="1"/>
</dbReference>